<reference evidence="2" key="1">
    <citation type="journal article" date="2020" name="Stud. Mycol.">
        <title>101 Dothideomycetes genomes: a test case for predicting lifestyles and emergence of pathogens.</title>
        <authorList>
            <person name="Haridas S."/>
            <person name="Albert R."/>
            <person name="Binder M."/>
            <person name="Bloem J."/>
            <person name="Labutti K."/>
            <person name="Salamov A."/>
            <person name="Andreopoulos B."/>
            <person name="Baker S."/>
            <person name="Barry K."/>
            <person name="Bills G."/>
            <person name="Bluhm B."/>
            <person name="Cannon C."/>
            <person name="Castanera R."/>
            <person name="Culley D."/>
            <person name="Daum C."/>
            <person name="Ezra D."/>
            <person name="Gonzalez J."/>
            <person name="Henrissat B."/>
            <person name="Kuo A."/>
            <person name="Liang C."/>
            <person name="Lipzen A."/>
            <person name="Lutzoni F."/>
            <person name="Magnuson J."/>
            <person name="Mondo S."/>
            <person name="Nolan M."/>
            <person name="Ohm R."/>
            <person name="Pangilinan J."/>
            <person name="Park H.-J."/>
            <person name="Ramirez L."/>
            <person name="Alfaro M."/>
            <person name="Sun H."/>
            <person name="Tritt A."/>
            <person name="Yoshinaga Y."/>
            <person name="Zwiers L.-H."/>
            <person name="Turgeon B."/>
            <person name="Goodwin S."/>
            <person name="Spatafora J."/>
            <person name="Crous P."/>
            <person name="Grigoriev I."/>
        </authorList>
    </citation>
    <scope>NUCLEOTIDE SEQUENCE</scope>
    <source>
        <strain evidence="2">CBS 119687</strain>
    </source>
</reference>
<accession>A0A6A6AEY5</accession>
<evidence type="ECO:0000313" key="3">
    <source>
        <dbReference type="Proteomes" id="UP000799771"/>
    </source>
</evidence>
<dbReference type="EMBL" id="ML977504">
    <property type="protein sequence ID" value="KAF2130370.1"/>
    <property type="molecule type" value="Genomic_DNA"/>
</dbReference>
<protein>
    <submittedName>
        <fullName evidence="2">Uncharacterized protein</fullName>
    </submittedName>
</protein>
<evidence type="ECO:0000256" key="1">
    <source>
        <dbReference type="SAM" id="MobiDB-lite"/>
    </source>
</evidence>
<evidence type="ECO:0000313" key="2">
    <source>
        <dbReference type="EMBL" id="KAF2130370.1"/>
    </source>
</evidence>
<dbReference type="OrthoDB" id="3695605at2759"/>
<organism evidence="2 3">
    <name type="scientific">Dothidotthia symphoricarpi CBS 119687</name>
    <dbReference type="NCBI Taxonomy" id="1392245"/>
    <lineage>
        <taxon>Eukaryota</taxon>
        <taxon>Fungi</taxon>
        <taxon>Dikarya</taxon>
        <taxon>Ascomycota</taxon>
        <taxon>Pezizomycotina</taxon>
        <taxon>Dothideomycetes</taxon>
        <taxon>Pleosporomycetidae</taxon>
        <taxon>Pleosporales</taxon>
        <taxon>Dothidotthiaceae</taxon>
        <taxon>Dothidotthia</taxon>
    </lineage>
</organism>
<gene>
    <name evidence="2" type="ORF">P153DRAFT_395792</name>
</gene>
<dbReference type="AlphaFoldDB" id="A0A6A6AEY5"/>
<feature type="region of interest" description="Disordered" evidence="1">
    <location>
        <begin position="206"/>
        <end position="251"/>
    </location>
</feature>
<dbReference type="GeneID" id="54411859"/>
<keyword evidence="3" id="KW-1185">Reference proteome</keyword>
<proteinExistence type="predicted"/>
<dbReference type="Proteomes" id="UP000799771">
    <property type="component" value="Unassembled WGS sequence"/>
</dbReference>
<sequence length="251" mass="28285">MQDAMPGKIYKTQFKDAQKAFEEDKFELAIAKAKYNLTDYTLPPYYYMENCMLIVAALDDWDDANDWLGAAEYSYLTTLDEATRKNDTDSLKLLVYLRSKLDQFKDFRMQDLMGMTIAESYGYQEDDMEAAEEALAELELGETSEMDLEDTVALARAEEEIGTVDHYSLHENTAADTTQFPTLNIVPPAEGDQTPTIANAAGTTRTYRNKSSKRSKGGAFHAQQFSKSRPAAEPRASILSFDWTPNASEHK</sequence>
<dbReference type="RefSeq" id="XP_033524757.1">
    <property type="nucleotide sequence ID" value="XM_033671427.1"/>
</dbReference>
<name>A0A6A6AEY5_9PLEO</name>
<feature type="compositionally biased region" description="Basic residues" evidence="1">
    <location>
        <begin position="207"/>
        <end position="216"/>
    </location>
</feature>